<sequence>MIATVVAIVGAVVTVASLLISYLAHRHQVQRAAVLDQREARLQAQEERLETRARAVDRRNDLAQASMIETNITVVPSGIHEGSATPHLKIANPSNQPVLDLRITYAGQHITGAPRGLGPGDQRSIPLPVTTTRGEDPTGFLLQLVIDFTDASGTRWRKEGGIGLQQAASSPNGEQRWLPREPPVVGPVTMPSARRADGPPPWAPASPAPAPGPPARRRRRATLLAALLLLAVLAIAIWWLT</sequence>
<reference evidence="4 5" key="1">
    <citation type="submission" date="2021-03" db="EMBL/GenBank/DDBJ databases">
        <title>Genomic Encyclopedia of Type Strains, Phase IV (KMG-IV): sequencing the most valuable type-strain genomes for metagenomic binning, comparative biology and taxonomic classification.</title>
        <authorList>
            <person name="Goeker M."/>
        </authorList>
    </citation>
    <scope>NUCLEOTIDE SEQUENCE [LARGE SCALE GENOMIC DNA]</scope>
    <source>
        <strain evidence="4 5">DSM 40526</strain>
    </source>
</reference>
<keyword evidence="3" id="KW-0472">Membrane</keyword>
<keyword evidence="3" id="KW-1133">Transmembrane helix</keyword>
<feature type="region of interest" description="Disordered" evidence="2">
    <location>
        <begin position="188"/>
        <end position="216"/>
    </location>
</feature>
<gene>
    <name evidence="4" type="ORF">J2Z77_000456</name>
</gene>
<keyword evidence="1" id="KW-0175">Coiled coil</keyword>
<accession>A0ABS4KXB1</accession>
<evidence type="ECO:0000256" key="2">
    <source>
        <dbReference type="SAM" id="MobiDB-lite"/>
    </source>
</evidence>
<comment type="caution">
    <text evidence="4">The sequence shown here is derived from an EMBL/GenBank/DDBJ whole genome shotgun (WGS) entry which is preliminary data.</text>
</comment>
<feature type="coiled-coil region" evidence="1">
    <location>
        <begin position="32"/>
        <end position="59"/>
    </location>
</feature>
<dbReference type="EMBL" id="JAGGLQ010000001">
    <property type="protein sequence ID" value="MBP2034672.1"/>
    <property type="molecule type" value="Genomic_DNA"/>
</dbReference>
<feature type="transmembrane region" description="Helical" evidence="3">
    <location>
        <begin position="221"/>
        <end position="240"/>
    </location>
</feature>
<proteinExistence type="predicted"/>
<organism evidence="4 5">
    <name type="scientific">Streptomyces avidinii</name>
    <dbReference type="NCBI Taxonomy" id="1895"/>
    <lineage>
        <taxon>Bacteria</taxon>
        <taxon>Bacillati</taxon>
        <taxon>Actinomycetota</taxon>
        <taxon>Actinomycetes</taxon>
        <taxon>Kitasatosporales</taxon>
        <taxon>Streptomycetaceae</taxon>
        <taxon>Streptomyces</taxon>
    </lineage>
</organism>
<dbReference type="RefSeq" id="WP_189965289.1">
    <property type="nucleotide sequence ID" value="NZ_BMVL01000002.1"/>
</dbReference>
<evidence type="ECO:0000313" key="4">
    <source>
        <dbReference type="EMBL" id="MBP2034672.1"/>
    </source>
</evidence>
<feature type="transmembrane region" description="Helical" evidence="3">
    <location>
        <begin position="6"/>
        <end position="24"/>
    </location>
</feature>
<evidence type="ECO:0000256" key="3">
    <source>
        <dbReference type="SAM" id="Phobius"/>
    </source>
</evidence>
<keyword evidence="5" id="KW-1185">Reference proteome</keyword>
<evidence type="ECO:0000313" key="5">
    <source>
        <dbReference type="Proteomes" id="UP001519310"/>
    </source>
</evidence>
<protein>
    <submittedName>
        <fullName evidence="4">Uncharacterized protein</fullName>
    </submittedName>
</protein>
<name>A0ABS4KXB1_STRAV</name>
<keyword evidence="3" id="KW-0812">Transmembrane</keyword>
<dbReference type="Proteomes" id="UP001519310">
    <property type="component" value="Unassembled WGS sequence"/>
</dbReference>
<evidence type="ECO:0000256" key="1">
    <source>
        <dbReference type="SAM" id="Coils"/>
    </source>
</evidence>
<feature type="compositionally biased region" description="Pro residues" evidence="2">
    <location>
        <begin position="198"/>
        <end position="214"/>
    </location>
</feature>